<dbReference type="PANTHER" id="PTHR44688">
    <property type="entry name" value="DNA-BINDING TRANSCRIPTIONAL ACTIVATOR DEVR_DOSR"/>
    <property type="match status" value="1"/>
</dbReference>
<sequence>MDVDISPQLISMFENSKDPWGVKLFTHNKSFYYYSNQSNLDMLNLPINFDIEGKTDIEIPHPTSEFAHHFQNHDFEILKRQVSITSIDIYPYGKEVTLQPYACEKFPLYDSKKCCIGVIYHARKFTPYNLRNLLNVNLPCTYTCRRGTDDGGALDPDDMFTEREMEIIFLTIHALSAKEAARVLNISHRTVENRLRIIYQKIGINSSSQLVEFCRQTKLHCNIPPGLLRMGSYLHFQ</sequence>
<dbReference type="SMART" id="SM00421">
    <property type="entry name" value="HTH_LUXR"/>
    <property type="match status" value="1"/>
</dbReference>
<feature type="domain" description="HTH luxR-type" evidence="4">
    <location>
        <begin position="153"/>
        <end position="218"/>
    </location>
</feature>
<dbReference type="SUPFAM" id="SSF46894">
    <property type="entry name" value="C-terminal effector domain of the bipartite response regulators"/>
    <property type="match status" value="1"/>
</dbReference>
<evidence type="ECO:0000313" key="6">
    <source>
        <dbReference type="Proteomes" id="UP000811282"/>
    </source>
</evidence>
<dbReference type="PANTHER" id="PTHR44688:SF16">
    <property type="entry name" value="DNA-BINDING TRANSCRIPTIONAL ACTIVATOR DEVR_DOSR"/>
    <property type="match status" value="1"/>
</dbReference>
<keyword evidence="1" id="KW-0805">Transcription regulation</keyword>
<accession>A0ABS5YDZ7</accession>
<dbReference type="EMBL" id="JAFJYC010000002">
    <property type="protein sequence ID" value="MBT9433183.1"/>
    <property type="molecule type" value="Genomic_DNA"/>
</dbReference>
<dbReference type="InterPro" id="IPR016032">
    <property type="entry name" value="Sig_transdc_resp-reg_C-effctor"/>
</dbReference>
<protein>
    <submittedName>
        <fullName evidence="5">Transcriptional regulator</fullName>
    </submittedName>
</protein>
<dbReference type="CDD" id="cd06170">
    <property type="entry name" value="LuxR_C_like"/>
    <property type="match status" value="1"/>
</dbReference>
<proteinExistence type="predicted"/>
<dbReference type="Proteomes" id="UP000811282">
    <property type="component" value="Unassembled WGS sequence"/>
</dbReference>
<comment type="caution">
    <text evidence="5">The sequence shown here is derived from an EMBL/GenBank/DDBJ whole genome shotgun (WGS) entry which is preliminary data.</text>
</comment>
<evidence type="ECO:0000256" key="1">
    <source>
        <dbReference type="ARBA" id="ARBA00023015"/>
    </source>
</evidence>
<dbReference type="Pfam" id="PF00196">
    <property type="entry name" value="GerE"/>
    <property type="match status" value="1"/>
</dbReference>
<dbReference type="InterPro" id="IPR000792">
    <property type="entry name" value="Tscrpt_reg_LuxR_C"/>
</dbReference>
<dbReference type="InterPro" id="IPR036388">
    <property type="entry name" value="WH-like_DNA-bd_sf"/>
</dbReference>
<keyword evidence="6" id="KW-1185">Reference proteome</keyword>
<reference evidence="5 6" key="1">
    <citation type="journal article" date="2021" name="Genome Biol. Evol.">
        <title>The evolution of interdependence in a four-way mealybug symbiosis.</title>
        <authorList>
            <person name="Garber A.I."/>
            <person name="Kupper M."/>
            <person name="Laetsch D.R."/>
            <person name="Weldon S.R."/>
            <person name="Ladinsky M.S."/>
            <person name="Bjorkman P.J."/>
            <person name="McCutcheon J.P."/>
        </authorList>
    </citation>
    <scope>NUCLEOTIDE SEQUENCE [LARGE SCALE GENOMIC DNA]</scope>
    <source>
        <strain evidence="5">SOD</strain>
    </source>
</reference>
<keyword evidence="2" id="KW-0238">DNA-binding</keyword>
<evidence type="ECO:0000313" key="5">
    <source>
        <dbReference type="EMBL" id="MBT9433183.1"/>
    </source>
</evidence>
<evidence type="ECO:0000256" key="3">
    <source>
        <dbReference type="ARBA" id="ARBA00023163"/>
    </source>
</evidence>
<organism evidence="5 6">
    <name type="scientific">Candidatus Sodalis endolongispinus</name>
    <dbReference type="NCBI Taxonomy" id="2812662"/>
    <lineage>
        <taxon>Bacteria</taxon>
        <taxon>Pseudomonadati</taxon>
        <taxon>Pseudomonadota</taxon>
        <taxon>Gammaproteobacteria</taxon>
        <taxon>Enterobacterales</taxon>
        <taxon>Bruguierivoracaceae</taxon>
        <taxon>Sodalis</taxon>
    </lineage>
</organism>
<dbReference type="RefSeq" id="WP_215670804.1">
    <property type="nucleotide sequence ID" value="NZ_JAFJYC010000002.1"/>
</dbReference>
<name>A0ABS5YDZ7_9GAMM</name>
<dbReference type="PROSITE" id="PS50043">
    <property type="entry name" value="HTH_LUXR_2"/>
    <property type="match status" value="1"/>
</dbReference>
<keyword evidence="3" id="KW-0804">Transcription</keyword>
<evidence type="ECO:0000259" key="4">
    <source>
        <dbReference type="PROSITE" id="PS50043"/>
    </source>
</evidence>
<gene>
    <name evidence="5" type="ORF">JZM24_15595</name>
</gene>
<evidence type="ECO:0000256" key="2">
    <source>
        <dbReference type="ARBA" id="ARBA00023125"/>
    </source>
</evidence>
<dbReference type="Gene3D" id="1.10.10.10">
    <property type="entry name" value="Winged helix-like DNA-binding domain superfamily/Winged helix DNA-binding domain"/>
    <property type="match status" value="1"/>
</dbReference>